<dbReference type="GO" id="GO:0019028">
    <property type="term" value="C:viral capsid"/>
    <property type="evidence" value="ECO:0007669"/>
    <property type="project" value="UniProtKB-KW"/>
</dbReference>
<feature type="compositionally biased region" description="Pro residues" evidence="1">
    <location>
        <begin position="22"/>
        <end position="31"/>
    </location>
</feature>
<sequence length="486" mass="53677">MSAPPATHGAPNAPNQSAQEQAPPPRMPEAPPALGTPQAVPAPAARRNRAPRGPIPTSTGPSSSGAPALLELAAAVPMHTQQRRAANFFVPDATHLFHVLSICDSMMGSTHRFLQSAPAWLPIVSQLYVSVLWNYHIMRIYAHTGYGLEFAGILRDLDDVLRLDECMVPGPLLPFFESLAAVNGPFDWIGDVTPALPNFDGYWNATDFIPNNDFLRISPVPVVMLDQLAHFAKWSIPAQQSLYGNFEWYRNIFCQTTTNTTLPKYRIGPQNSGSLFTTEPQVNAARSFWNPALASFTRVNASTSQPPLNNWGQMLGLLSQSGKAQVDWFQHVAIVMQKYCQYFNGSRSAKTISPVGLGSVLIRALPQGNAETRNWIYPSSLPQAFLSSRFNANHAIPAELLLDFSHADHNIEEVAEQYAILTSTNVQWASNNLAQHSWPQLQLANTHAGDYWLMMTHRQVLSLNLTAQFAQLIASRYHQTTAQKSE</sequence>
<feature type="compositionally biased region" description="Low complexity" evidence="1">
    <location>
        <begin position="37"/>
        <end position="66"/>
    </location>
</feature>
<keyword evidence="2" id="KW-0167">Capsid protein</keyword>
<name>A0A6M8AWF1_9VIRU</name>
<evidence type="ECO:0000256" key="1">
    <source>
        <dbReference type="SAM" id="MobiDB-lite"/>
    </source>
</evidence>
<feature type="region of interest" description="Disordered" evidence="1">
    <location>
        <begin position="1"/>
        <end position="66"/>
    </location>
</feature>
<accession>A0A6M8AWF1</accession>
<reference evidence="2" key="1">
    <citation type="journal article" date="2020" name="Virus Res.">
        <title>Two novel partitiviruses that accumulate differentially in Rosellinia necatrix and Entoleuca sp. infecting avocado.</title>
        <authorList>
            <person name="Velasco L."/>
            <person name="Lopez-Herrera C."/>
            <person name="Cretazzo E."/>
        </authorList>
    </citation>
    <scope>NUCLEOTIDE SEQUENCE</scope>
    <source>
        <strain evidence="2">E97-14</strain>
    </source>
</reference>
<protein>
    <submittedName>
        <fullName evidence="2">Coat protein</fullName>
    </submittedName>
</protein>
<dbReference type="EMBL" id="MN257041">
    <property type="protein sequence ID" value="QKD77233.1"/>
    <property type="molecule type" value="Genomic_RNA"/>
</dbReference>
<evidence type="ECO:0000313" key="2">
    <source>
        <dbReference type="EMBL" id="QKD77233.1"/>
    </source>
</evidence>
<proteinExistence type="predicted"/>
<keyword evidence="2" id="KW-0946">Virion</keyword>
<organism evidence="2">
    <name type="scientific">Entoleuca partitivirus 1</name>
    <dbReference type="NCBI Taxonomy" id="2086649"/>
    <lineage>
        <taxon>Viruses</taxon>
        <taxon>Riboviria</taxon>
        <taxon>Orthornavirae</taxon>
        <taxon>Pisuviricota</taxon>
        <taxon>Duplopiviricetes</taxon>
        <taxon>Durnavirales</taxon>
        <taxon>Partitiviridae</taxon>
    </lineage>
</organism>